<sequence>PFDDQSDVNLKAYISSGGVTYLETTGNTLSIRVKAAEVGYYSQWGFGYYDGKTLYIGNLGATKGGFVLSTQQTPDAPIMFVNDEATGSRSWIIADRSDITFDFAHAQQDNPTLFIHSAAQSTTQWLGLTHNSGSHTTDLKLRSGSLRKQTCF</sequence>
<reference evidence="1" key="1">
    <citation type="journal article" date="2014" name="Front. Microbiol.">
        <title>High frequency of phylogenetically diverse reductive dehalogenase-homologous genes in deep subseafloor sedimentary metagenomes.</title>
        <authorList>
            <person name="Kawai M."/>
            <person name="Futagami T."/>
            <person name="Toyoda A."/>
            <person name="Takaki Y."/>
            <person name="Nishi S."/>
            <person name="Hori S."/>
            <person name="Arai W."/>
            <person name="Tsubouchi T."/>
            <person name="Morono Y."/>
            <person name="Uchiyama I."/>
            <person name="Ito T."/>
            <person name="Fujiyama A."/>
            <person name="Inagaki F."/>
            <person name="Takami H."/>
        </authorList>
    </citation>
    <scope>NUCLEOTIDE SEQUENCE</scope>
    <source>
        <strain evidence="1">Expedition CK06-06</strain>
    </source>
</reference>
<organism evidence="1">
    <name type="scientific">marine sediment metagenome</name>
    <dbReference type="NCBI Taxonomy" id="412755"/>
    <lineage>
        <taxon>unclassified sequences</taxon>
        <taxon>metagenomes</taxon>
        <taxon>ecological metagenomes</taxon>
    </lineage>
</organism>
<accession>X1HJX6</accession>
<protein>
    <submittedName>
        <fullName evidence="1">Uncharacterized protein</fullName>
    </submittedName>
</protein>
<feature type="non-terminal residue" evidence="1">
    <location>
        <position position="1"/>
    </location>
</feature>
<dbReference type="AlphaFoldDB" id="X1HJX6"/>
<comment type="caution">
    <text evidence="1">The sequence shown here is derived from an EMBL/GenBank/DDBJ whole genome shotgun (WGS) entry which is preliminary data.</text>
</comment>
<evidence type="ECO:0000313" key="1">
    <source>
        <dbReference type="EMBL" id="GAH45603.1"/>
    </source>
</evidence>
<dbReference type="EMBL" id="BARU01008844">
    <property type="protein sequence ID" value="GAH45603.1"/>
    <property type="molecule type" value="Genomic_DNA"/>
</dbReference>
<proteinExistence type="predicted"/>
<gene>
    <name evidence="1" type="ORF">S03H2_17191</name>
</gene>
<name>X1HJX6_9ZZZZ</name>